<dbReference type="EMBL" id="RBKV01000002">
    <property type="protein sequence ID" value="RKR79875.1"/>
    <property type="molecule type" value="Genomic_DNA"/>
</dbReference>
<dbReference type="AlphaFoldDB" id="A0A495ISW8"/>
<dbReference type="Proteomes" id="UP000274762">
    <property type="component" value="Unassembled WGS sequence"/>
</dbReference>
<accession>A0A495ISW8</accession>
<dbReference type="RefSeq" id="WP_062800994.1">
    <property type="nucleotide sequence ID" value="NZ_CBCRXS010000020.1"/>
</dbReference>
<organism evidence="1 2">
    <name type="scientific">Williamsia marianensis</name>
    <dbReference type="NCBI Taxonomy" id="85044"/>
    <lineage>
        <taxon>Bacteria</taxon>
        <taxon>Bacillati</taxon>
        <taxon>Actinomycetota</taxon>
        <taxon>Actinomycetes</taxon>
        <taxon>Mycobacteriales</taxon>
        <taxon>Nocardiaceae</taxon>
        <taxon>Williamsia</taxon>
    </lineage>
</organism>
<evidence type="ECO:0000313" key="1">
    <source>
        <dbReference type="EMBL" id="RKR79875.1"/>
    </source>
</evidence>
<name>A0A495ISW8_WILMA</name>
<comment type="caution">
    <text evidence="1">The sequence shown here is derived from an EMBL/GenBank/DDBJ whole genome shotgun (WGS) entry which is preliminary data.</text>
</comment>
<protein>
    <submittedName>
        <fullName evidence="1">Uncharacterized protein</fullName>
    </submittedName>
</protein>
<sequence length="129" mass="13881">MATMLTAVPTMMDGVDRFTARSSMKPPRRYTAIVHGFLAPATAADIGSIERECTALIGDYLHAVPTVEVIPTRRAGEVFVAIEVITSESEHRVRRALDAACDHVVAHSSRLGLTHAARTDPLTDAAGRD</sequence>
<proteinExistence type="predicted"/>
<reference evidence="1 2" key="1">
    <citation type="submission" date="2018-10" db="EMBL/GenBank/DDBJ databases">
        <title>Sequencing the genomes of 1000 actinobacteria strains.</title>
        <authorList>
            <person name="Klenk H.-P."/>
        </authorList>
    </citation>
    <scope>NUCLEOTIDE SEQUENCE [LARGE SCALE GENOMIC DNA]</scope>
    <source>
        <strain evidence="1 2">DSM 44343</strain>
    </source>
</reference>
<evidence type="ECO:0000313" key="2">
    <source>
        <dbReference type="Proteomes" id="UP000274762"/>
    </source>
</evidence>
<gene>
    <name evidence="1" type="ORF">DFJ75_5018</name>
</gene>